<dbReference type="GO" id="GO:0008531">
    <property type="term" value="F:riboflavin kinase activity"/>
    <property type="evidence" value="ECO:0007669"/>
    <property type="project" value="InterPro"/>
</dbReference>
<dbReference type="AlphaFoldDB" id="V5THL5"/>
<dbReference type="Gene3D" id="1.10.10.10">
    <property type="entry name" value="Winged helix-like DNA-binding domain superfamily/Winged helix DNA-binding domain"/>
    <property type="match status" value="1"/>
</dbReference>
<evidence type="ECO:0000256" key="13">
    <source>
        <dbReference type="ARBA" id="ARBA00022842"/>
    </source>
</evidence>
<dbReference type="EMBL" id="CP006884">
    <property type="protein sequence ID" value="AHB64776.1"/>
    <property type="molecule type" value="Genomic_DNA"/>
</dbReference>
<dbReference type="CDD" id="cd00090">
    <property type="entry name" value="HTH_ARSR"/>
    <property type="match status" value="1"/>
</dbReference>
<sequence length="274" mass="30263">MYPVETVRRASATNPVPVFLHSKSGMHSTFGMLIRRESLLQCMAESTGQGVGRDELATLKLLALDGALDESAKVSCADLAERLDASNQTASRRLQRLEDAGLLARDIVSDGQEVELTGDGERRLQSEYADYRRIFESDASVDLTGVVTSGMGEGRHYITLPGYMEQFIERLGYEPFAGTLNLELTAESVRKRARMSAIEPVTIEGWEDDERTYGPAYCYPASIEGSDGEYEPAHVIAPERTHHGEEQLEVIAPEKLREVLELADGDEVIVHVSE</sequence>
<keyword evidence="20" id="KW-1185">Reference proteome</keyword>
<evidence type="ECO:0000256" key="2">
    <source>
        <dbReference type="ARBA" id="ARBA00003072"/>
    </source>
</evidence>
<dbReference type="InterPro" id="IPR011991">
    <property type="entry name" value="ArsR-like_HTH"/>
</dbReference>
<keyword evidence="13" id="KW-0460">Magnesium</keyword>
<evidence type="ECO:0000256" key="1">
    <source>
        <dbReference type="ARBA" id="ARBA00001946"/>
    </source>
</evidence>
<keyword evidence="9" id="KW-0808">Transferase</keyword>
<keyword evidence="8" id="KW-0288">FMN</keyword>
<evidence type="ECO:0000313" key="20">
    <source>
        <dbReference type="Proteomes" id="UP000018572"/>
    </source>
</evidence>
<evidence type="ECO:0000256" key="15">
    <source>
        <dbReference type="ARBA" id="ARBA00030544"/>
    </source>
</evidence>
<dbReference type="GO" id="GO:0009231">
    <property type="term" value="P:riboflavin biosynthetic process"/>
    <property type="evidence" value="ECO:0007669"/>
    <property type="project" value="InterPro"/>
</dbReference>
<evidence type="ECO:0000256" key="14">
    <source>
        <dbReference type="ARBA" id="ARBA00029789"/>
    </source>
</evidence>
<accession>V5THL5</accession>
<dbReference type="GO" id="GO:0046872">
    <property type="term" value="F:metal ion binding"/>
    <property type="evidence" value="ECO:0007669"/>
    <property type="project" value="UniProtKB-KW"/>
</dbReference>
<evidence type="ECO:0000256" key="12">
    <source>
        <dbReference type="ARBA" id="ARBA00022777"/>
    </source>
</evidence>
<dbReference type="Gene3D" id="2.40.30.30">
    <property type="entry name" value="Riboflavin kinase-like"/>
    <property type="match status" value="1"/>
</dbReference>
<keyword evidence="10" id="KW-0479">Metal-binding</keyword>
<comment type="pathway">
    <text evidence="3">Cofactor biosynthesis; FMN biosynthesis; FMN from riboflavin (CTP route): step 1/1.</text>
</comment>
<evidence type="ECO:0000256" key="3">
    <source>
        <dbReference type="ARBA" id="ARBA00005219"/>
    </source>
</evidence>
<evidence type="ECO:0000256" key="16">
    <source>
        <dbReference type="ARBA" id="ARBA00033116"/>
    </source>
</evidence>
<dbReference type="PANTHER" id="PTHR40706:SF1">
    <property type="entry name" value="RIBOFLAVIN KINASE"/>
    <property type="match status" value="1"/>
</dbReference>
<evidence type="ECO:0000256" key="5">
    <source>
        <dbReference type="ARBA" id="ARBA00011987"/>
    </source>
</evidence>
<dbReference type="Pfam" id="PF12840">
    <property type="entry name" value="HTH_20"/>
    <property type="match status" value="1"/>
</dbReference>
<keyword evidence="12 19" id="KW-0418">Kinase</keyword>
<evidence type="ECO:0000259" key="18">
    <source>
        <dbReference type="Pfam" id="PF01982"/>
    </source>
</evidence>
<evidence type="ECO:0000313" key="19">
    <source>
        <dbReference type="EMBL" id="AHB64776.1"/>
    </source>
</evidence>
<comment type="similarity">
    <text evidence="4">Belongs to the archaeal riboflavin kinase family.</text>
</comment>
<keyword evidence="11" id="KW-0547">Nucleotide-binding</keyword>
<comment type="cofactor">
    <cofactor evidence="1">
        <name>Mg(2+)</name>
        <dbReference type="ChEBI" id="CHEBI:18420"/>
    </cofactor>
</comment>
<evidence type="ECO:0000256" key="8">
    <source>
        <dbReference type="ARBA" id="ARBA00022643"/>
    </source>
</evidence>
<evidence type="ECO:0000256" key="17">
    <source>
        <dbReference type="ARBA" id="ARBA00047857"/>
    </source>
</evidence>
<dbReference type="GO" id="GO:0000166">
    <property type="term" value="F:nucleotide binding"/>
    <property type="evidence" value="ECO:0007669"/>
    <property type="project" value="UniProtKB-KW"/>
</dbReference>
<evidence type="ECO:0000256" key="9">
    <source>
        <dbReference type="ARBA" id="ARBA00022679"/>
    </source>
</evidence>
<evidence type="ECO:0000256" key="11">
    <source>
        <dbReference type="ARBA" id="ARBA00022741"/>
    </source>
</evidence>
<name>V5THL5_HALHI</name>
<dbReference type="InterPro" id="IPR023602">
    <property type="entry name" value="Riboflavin_kinase_CTP-dep"/>
</dbReference>
<dbReference type="HOGENOM" id="CLU_088476_0_0_2"/>
<dbReference type="InterPro" id="IPR036388">
    <property type="entry name" value="WH-like_DNA-bd_sf"/>
</dbReference>
<keyword evidence="7" id="KW-0285">Flavoprotein</keyword>
<protein>
    <recommendedName>
        <fullName evidence="6">Riboflavin kinase</fullName>
        <ecNumber evidence="5">2.7.1.161</ecNumber>
    </recommendedName>
    <alternativeName>
        <fullName evidence="15">CTP-dependent riboflavin kinase</fullName>
    </alternativeName>
    <alternativeName>
        <fullName evidence="16">CTP:riboflavin 5'-phosphotransferase</fullName>
    </alternativeName>
    <alternativeName>
        <fullName evidence="14">Flavokinase</fullName>
    </alternativeName>
</protein>
<organism evidence="19 20">
    <name type="scientific">Haloarcula hispanica N601</name>
    <dbReference type="NCBI Taxonomy" id="1417673"/>
    <lineage>
        <taxon>Archaea</taxon>
        <taxon>Methanobacteriati</taxon>
        <taxon>Methanobacteriota</taxon>
        <taxon>Stenosarchaea group</taxon>
        <taxon>Halobacteria</taxon>
        <taxon>Halobacteriales</taxon>
        <taxon>Haloarculaceae</taxon>
        <taxon>Haloarcula</taxon>
    </lineage>
</organism>
<reference evidence="19 20" key="1">
    <citation type="journal article" date="2014" name="Genome Announc.">
        <title>Complete Genome Sequence of the Extremely Halophilic Archaeon Haloarcula hispanica Strain N601.</title>
        <authorList>
            <person name="Ding J.Y."/>
            <person name="Chiang P.W."/>
            <person name="Hong M.J."/>
            <person name="Dyall-Smith M."/>
            <person name="Tang S.L."/>
        </authorList>
    </citation>
    <scope>NUCLEOTIDE SEQUENCE [LARGE SCALE GENOMIC DNA]</scope>
    <source>
        <strain evidence="19 20">N601</strain>
    </source>
</reference>
<gene>
    <name evidence="19" type="ORF">HISP_01730</name>
</gene>
<dbReference type="InterPro" id="IPR039063">
    <property type="entry name" value="RibK_CTP-dep"/>
</dbReference>
<dbReference type="Proteomes" id="UP000018572">
    <property type="component" value="Chromosome 1"/>
</dbReference>
<comment type="function">
    <text evidence="2">Catalyzes the CTP-dependent phosphorylation of riboflavin (vitamin B2) to form flavin mononucleotide (FMN).</text>
</comment>
<comment type="catalytic activity">
    <reaction evidence="17">
        <text>riboflavin + CTP = CDP + FMN + H(+)</text>
        <dbReference type="Rhea" id="RHEA:25021"/>
        <dbReference type="ChEBI" id="CHEBI:15378"/>
        <dbReference type="ChEBI" id="CHEBI:37563"/>
        <dbReference type="ChEBI" id="CHEBI:57986"/>
        <dbReference type="ChEBI" id="CHEBI:58069"/>
        <dbReference type="ChEBI" id="CHEBI:58210"/>
        <dbReference type="EC" id="2.7.1.161"/>
    </reaction>
</comment>
<dbReference type="InterPro" id="IPR023465">
    <property type="entry name" value="Riboflavin_kinase_dom_sf"/>
</dbReference>
<dbReference type="EC" id="2.7.1.161" evidence="5"/>
<evidence type="ECO:0000256" key="4">
    <source>
        <dbReference type="ARBA" id="ARBA00006428"/>
    </source>
</evidence>
<evidence type="ECO:0000256" key="7">
    <source>
        <dbReference type="ARBA" id="ARBA00022630"/>
    </source>
</evidence>
<proteinExistence type="inferred from homology"/>
<dbReference type="Pfam" id="PF01982">
    <property type="entry name" value="CTP-dep_RFKase"/>
    <property type="match status" value="1"/>
</dbReference>
<dbReference type="PANTHER" id="PTHR40706">
    <property type="entry name" value="RIBOFLAVIN KINASE"/>
    <property type="match status" value="1"/>
</dbReference>
<dbReference type="GO" id="GO:0009398">
    <property type="term" value="P:FMN biosynthetic process"/>
    <property type="evidence" value="ECO:0007669"/>
    <property type="project" value="UniProtKB-UniPathway"/>
</dbReference>
<evidence type="ECO:0000256" key="6">
    <source>
        <dbReference type="ARBA" id="ARBA00017394"/>
    </source>
</evidence>
<evidence type="ECO:0000256" key="10">
    <source>
        <dbReference type="ARBA" id="ARBA00022723"/>
    </source>
</evidence>
<feature type="domain" description="Riboflavin kinase" evidence="18">
    <location>
        <begin position="147"/>
        <end position="272"/>
    </location>
</feature>
<dbReference type="UniPathway" id="UPA00276">
    <property type="reaction ID" value="UER00929"/>
</dbReference>
<dbReference type="InterPro" id="IPR036390">
    <property type="entry name" value="WH_DNA-bd_sf"/>
</dbReference>
<dbReference type="SUPFAM" id="SSF46785">
    <property type="entry name" value="Winged helix' DNA-binding domain"/>
    <property type="match status" value="1"/>
</dbReference>
<dbReference type="KEGG" id="hhn:HISP_01730"/>
<dbReference type="SUPFAM" id="SSF82114">
    <property type="entry name" value="Riboflavin kinase-like"/>
    <property type="match status" value="1"/>
</dbReference>